<reference evidence="2 3" key="1">
    <citation type="submission" date="2020-10" db="EMBL/GenBank/DDBJ databases">
        <title>The Coptis chinensis genome and diversification of protoberbering-type alkaloids.</title>
        <authorList>
            <person name="Wang B."/>
            <person name="Shu S."/>
            <person name="Song C."/>
            <person name="Liu Y."/>
        </authorList>
    </citation>
    <scope>NUCLEOTIDE SEQUENCE [LARGE SCALE GENOMIC DNA]</scope>
    <source>
        <strain evidence="2">HL-2020</strain>
        <tissue evidence="2">Leaf</tissue>
    </source>
</reference>
<proteinExistence type="predicted"/>
<name>A0A835LSF2_9MAGN</name>
<dbReference type="GO" id="GO:0006355">
    <property type="term" value="P:regulation of DNA-templated transcription"/>
    <property type="evidence" value="ECO:0007669"/>
    <property type="project" value="TreeGrafter"/>
</dbReference>
<evidence type="ECO:0000256" key="1">
    <source>
        <dbReference type="SAM" id="Phobius"/>
    </source>
</evidence>
<evidence type="ECO:0000313" key="2">
    <source>
        <dbReference type="EMBL" id="KAF9603157.1"/>
    </source>
</evidence>
<dbReference type="InterPro" id="IPR051979">
    <property type="entry name" value="B-box_zinc_finger"/>
</dbReference>
<accession>A0A835LSF2</accession>
<keyword evidence="1" id="KW-0812">Transmembrane</keyword>
<dbReference type="Proteomes" id="UP000631114">
    <property type="component" value="Unassembled WGS sequence"/>
</dbReference>
<dbReference type="AlphaFoldDB" id="A0A835LSF2"/>
<keyword evidence="1" id="KW-1133">Transmembrane helix</keyword>
<dbReference type="GO" id="GO:0009640">
    <property type="term" value="P:photomorphogenesis"/>
    <property type="evidence" value="ECO:0007669"/>
    <property type="project" value="TreeGrafter"/>
</dbReference>
<dbReference type="PANTHER" id="PTHR31832">
    <property type="entry name" value="B-BOX ZINC FINGER PROTEIN 22"/>
    <property type="match status" value="1"/>
</dbReference>
<protein>
    <recommendedName>
        <fullName evidence="4">Reverse transcriptase zinc-binding domain-containing protein</fullName>
    </recommendedName>
</protein>
<organism evidence="2 3">
    <name type="scientific">Coptis chinensis</name>
    <dbReference type="NCBI Taxonomy" id="261450"/>
    <lineage>
        <taxon>Eukaryota</taxon>
        <taxon>Viridiplantae</taxon>
        <taxon>Streptophyta</taxon>
        <taxon>Embryophyta</taxon>
        <taxon>Tracheophyta</taxon>
        <taxon>Spermatophyta</taxon>
        <taxon>Magnoliopsida</taxon>
        <taxon>Ranunculales</taxon>
        <taxon>Ranunculaceae</taxon>
        <taxon>Coptidoideae</taxon>
        <taxon>Coptis</taxon>
    </lineage>
</organism>
<evidence type="ECO:0008006" key="4">
    <source>
        <dbReference type="Google" id="ProtNLM"/>
    </source>
</evidence>
<keyword evidence="3" id="KW-1185">Reference proteome</keyword>
<evidence type="ECO:0000313" key="3">
    <source>
        <dbReference type="Proteomes" id="UP000631114"/>
    </source>
</evidence>
<sequence>MKKKERTEVCEHFVTCVRVLLLSCAVLLIQVFSNCMMNNGYLCKSNAENLNHILWHCPFAKQMWNWVASKFKTRADFNSFNAAVNHGLSKYWSDRYTVHLCNKLASRRVRVGLADPVDVSLCDICNNAPAFFYSEVDGTSLWLECDMIVHVGGNGRYLLFRQRVEFPGDKPGHLEDLALQRMNPGEGSGWEATNSATLTDVKSEFPKSYARC</sequence>
<dbReference type="EMBL" id="JADFTS010000006">
    <property type="protein sequence ID" value="KAF9603157.1"/>
    <property type="molecule type" value="Genomic_DNA"/>
</dbReference>
<dbReference type="PANTHER" id="PTHR31832:SF5">
    <property type="entry name" value="OS09G0527900 PROTEIN"/>
    <property type="match status" value="1"/>
</dbReference>
<gene>
    <name evidence="2" type="ORF">IFM89_034167</name>
</gene>
<comment type="caution">
    <text evidence="2">The sequence shown here is derived from an EMBL/GenBank/DDBJ whole genome shotgun (WGS) entry which is preliminary data.</text>
</comment>
<keyword evidence="1" id="KW-0472">Membrane</keyword>
<dbReference type="GO" id="GO:0005634">
    <property type="term" value="C:nucleus"/>
    <property type="evidence" value="ECO:0007669"/>
    <property type="project" value="TreeGrafter"/>
</dbReference>
<feature type="transmembrane region" description="Helical" evidence="1">
    <location>
        <begin position="12"/>
        <end position="32"/>
    </location>
</feature>